<proteinExistence type="predicted"/>
<sequence>MLNPAFLLPLGAYYAEPPPEPDLPIEIRTMLEEAMASGNDNDVATIVRYARKAAPKHSQKIADLASHYTFERSEKTQKRLRTASFGALVKGRAEIGGWINSGNSDSLGVTAILDLSREGYRWRHKLKLQADYQENNNIPTREHYLAAFEPNYKVDDRLYIYGATQYESDKFFGYYDRYSASSGAGYTVVARGPITLDLELGPAFRYTSFTTGDVERNLAARGSVDFDWKMTSALTLRQDTSAYLQDANSTITSLTAVDAKLLGPLSARLSYNIQFESRPPVGRVNTDTTGRASLVYAF</sequence>
<dbReference type="EMBL" id="QFNF01000002">
    <property type="protein sequence ID" value="PZO80727.1"/>
    <property type="molecule type" value="Genomic_DNA"/>
</dbReference>
<accession>A0A2W4ZHA9</accession>
<dbReference type="AlphaFoldDB" id="A0A2W4ZHA9"/>
<dbReference type="Pfam" id="PF04338">
    <property type="entry name" value="DUF481"/>
    <property type="match status" value="1"/>
</dbReference>
<name>A0A2W4ZHA9_9SPHN</name>
<evidence type="ECO:0000313" key="2">
    <source>
        <dbReference type="Proteomes" id="UP000248614"/>
    </source>
</evidence>
<reference evidence="1 2" key="1">
    <citation type="submission" date="2017-08" db="EMBL/GenBank/DDBJ databases">
        <title>Infants hospitalized years apart are colonized by the same room-sourced microbial strains.</title>
        <authorList>
            <person name="Brooks B."/>
            <person name="Olm M.R."/>
            <person name="Firek B.A."/>
            <person name="Baker R."/>
            <person name="Thomas B.C."/>
            <person name="Morowitz M.J."/>
            <person name="Banfield J.F."/>
        </authorList>
    </citation>
    <scope>NUCLEOTIDE SEQUENCE [LARGE SCALE GENOMIC DNA]</scope>
    <source>
        <strain evidence="1">S2_018_000_R3_110</strain>
    </source>
</reference>
<gene>
    <name evidence="1" type="ORF">DI632_01425</name>
</gene>
<dbReference type="InterPro" id="IPR007433">
    <property type="entry name" value="DUF481"/>
</dbReference>
<protein>
    <submittedName>
        <fullName evidence="1">DUF481 domain-containing protein</fullName>
    </submittedName>
</protein>
<organism evidence="1 2">
    <name type="scientific">Sphingomonas hengshuiensis</name>
    <dbReference type="NCBI Taxonomy" id="1609977"/>
    <lineage>
        <taxon>Bacteria</taxon>
        <taxon>Pseudomonadati</taxon>
        <taxon>Pseudomonadota</taxon>
        <taxon>Alphaproteobacteria</taxon>
        <taxon>Sphingomonadales</taxon>
        <taxon>Sphingomonadaceae</taxon>
        <taxon>Sphingomonas</taxon>
    </lineage>
</organism>
<comment type="caution">
    <text evidence="1">The sequence shown here is derived from an EMBL/GenBank/DDBJ whole genome shotgun (WGS) entry which is preliminary data.</text>
</comment>
<evidence type="ECO:0000313" key="1">
    <source>
        <dbReference type="EMBL" id="PZO80727.1"/>
    </source>
</evidence>
<dbReference type="Proteomes" id="UP000248614">
    <property type="component" value="Unassembled WGS sequence"/>
</dbReference>